<dbReference type="KEGG" id="abq:ABAZ39_08245"/>
<protein>
    <submittedName>
        <fullName evidence="1">Uncharacterized protein</fullName>
    </submittedName>
</protein>
<organism evidence="1 2">
    <name type="scientific">Azospirillum argentinense</name>
    <dbReference type="NCBI Taxonomy" id="2970906"/>
    <lineage>
        <taxon>Bacteria</taxon>
        <taxon>Pseudomonadati</taxon>
        <taxon>Pseudomonadota</taxon>
        <taxon>Alphaproteobacteria</taxon>
        <taxon>Rhodospirillales</taxon>
        <taxon>Azospirillaceae</taxon>
        <taxon>Azospirillum</taxon>
    </lineage>
</organism>
<reference evidence="1 2" key="1">
    <citation type="journal article" date="2014" name="Genome Announc.">
        <title>Complete Genome Sequence of the Model Rhizosphere Strain Azospirillum brasilense Az39, Successfully Applied in Agriculture.</title>
        <authorList>
            <person name="Rivera D."/>
            <person name="Revale S."/>
            <person name="Molina R."/>
            <person name="Gualpa J."/>
            <person name="Puente M."/>
            <person name="Maroniche G."/>
            <person name="Paris G."/>
            <person name="Baker D."/>
            <person name="Clavijo B."/>
            <person name="McLay K."/>
            <person name="Spaepen S."/>
            <person name="Perticari A."/>
            <person name="Vazquez M."/>
            <person name="Wisniewski-Dye F."/>
            <person name="Watkins C."/>
            <person name="Martinez-Abarca F."/>
            <person name="Vanderleyden J."/>
            <person name="Cassan F."/>
        </authorList>
    </citation>
    <scope>NUCLEOTIDE SEQUENCE [LARGE SCALE GENOMIC DNA]</scope>
    <source>
        <strain evidence="1 2">Az39</strain>
    </source>
</reference>
<dbReference type="AlphaFoldDB" id="A0A060DCX9"/>
<evidence type="ECO:0000313" key="2">
    <source>
        <dbReference type="Proteomes" id="UP000027186"/>
    </source>
</evidence>
<dbReference type="RefSeq" id="WP_038528350.1">
    <property type="nucleotide sequence ID" value="NZ_CP007793.1"/>
</dbReference>
<dbReference type="Proteomes" id="UP000027186">
    <property type="component" value="Chromosome"/>
</dbReference>
<proteinExistence type="predicted"/>
<accession>A0A060DCX9</accession>
<gene>
    <name evidence="1" type="ORF">ABAZ39_08245</name>
</gene>
<dbReference type="EMBL" id="CP007793">
    <property type="protein sequence ID" value="AIB11991.1"/>
    <property type="molecule type" value="Genomic_DNA"/>
</dbReference>
<sequence>MPNLARQLDDEAAESDALKAAVATARADRRGVPHEQMREWLLRVADGEFGAEPPETRDL</sequence>
<evidence type="ECO:0000313" key="1">
    <source>
        <dbReference type="EMBL" id="AIB11991.1"/>
    </source>
</evidence>
<name>A0A060DCX9_9PROT</name>